<keyword evidence="2" id="KW-1185">Reference proteome</keyword>
<protein>
    <submittedName>
        <fullName evidence="1">Uncharacterized protein</fullName>
    </submittedName>
</protein>
<dbReference type="Proteomes" id="UP000326799">
    <property type="component" value="Unassembled WGS sequence"/>
</dbReference>
<evidence type="ECO:0000313" key="2">
    <source>
        <dbReference type="Proteomes" id="UP000326799"/>
    </source>
</evidence>
<sequence length="85" mass="9569">MRLWPTKGLALSWFRKRSLWHILGVGHGNLIDRDVFTHNWRSCMSHAVQITLQHACCGLITLLYPMISSSRFGTDNGTLCSILGA</sequence>
<dbReference type="EMBL" id="ML733432">
    <property type="protein sequence ID" value="KAB8220101.1"/>
    <property type="molecule type" value="Genomic_DNA"/>
</dbReference>
<reference evidence="1 2" key="1">
    <citation type="submission" date="2019-04" db="EMBL/GenBank/DDBJ databases">
        <title>Fungal friends and foes A comparative genomics study of 23 Aspergillus species from section Flavi.</title>
        <authorList>
            <consortium name="DOE Joint Genome Institute"/>
            <person name="Kjaerbolling I."/>
            <person name="Vesth T.C."/>
            <person name="Frisvad J.C."/>
            <person name="Nybo J.L."/>
            <person name="Theobald S."/>
            <person name="Kildgaard S."/>
            <person name="Petersen T.I."/>
            <person name="Kuo A."/>
            <person name="Sato A."/>
            <person name="Lyhne E.K."/>
            <person name="Kogle M.E."/>
            <person name="Wiebenga A."/>
            <person name="Kun R.S."/>
            <person name="Lubbers R.J."/>
            <person name="Makela M.R."/>
            <person name="Barry K."/>
            <person name="Chovatia M."/>
            <person name="Clum A."/>
            <person name="Daum C."/>
            <person name="Haridas S."/>
            <person name="He G."/>
            <person name="LaButti K."/>
            <person name="Lipzen A."/>
            <person name="Mondo S."/>
            <person name="Pangilinan J."/>
            <person name="Riley R."/>
            <person name="Salamov A."/>
            <person name="Simmons B.A."/>
            <person name="Magnuson J.K."/>
            <person name="Henrissat B."/>
            <person name="Mortensen U.H."/>
            <person name="Larsen T.O."/>
            <person name="De vries R.P."/>
            <person name="Grigoriev I.V."/>
            <person name="Machida M."/>
            <person name="Baker S.E."/>
            <person name="Andersen M.R."/>
        </authorList>
    </citation>
    <scope>NUCLEOTIDE SEQUENCE [LARGE SCALE GENOMIC DNA]</scope>
    <source>
        <strain evidence="1 2">CBS 126849</strain>
    </source>
</reference>
<dbReference type="AlphaFoldDB" id="A0A5N6ER52"/>
<organism evidence="1 2">
    <name type="scientific">Aspergillus novoparasiticus</name>
    <dbReference type="NCBI Taxonomy" id="986946"/>
    <lineage>
        <taxon>Eukaryota</taxon>
        <taxon>Fungi</taxon>
        <taxon>Dikarya</taxon>
        <taxon>Ascomycota</taxon>
        <taxon>Pezizomycotina</taxon>
        <taxon>Eurotiomycetes</taxon>
        <taxon>Eurotiomycetidae</taxon>
        <taxon>Eurotiales</taxon>
        <taxon>Aspergillaceae</taxon>
        <taxon>Aspergillus</taxon>
        <taxon>Aspergillus subgen. Circumdati</taxon>
    </lineage>
</organism>
<proteinExistence type="predicted"/>
<gene>
    <name evidence="1" type="ORF">BDV33DRAFT_172818</name>
</gene>
<accession>A0A5N6ER52</accession>
<evidence type="ECO:0000313" key="1">
    <source>
        <dbReference type="EMBL" id="KAB8220101.1"/>
    </source>
</evidence>
<name>A0A5N6ER52_9EURO</name>